<dbReference type="GO" id="GO:0003723">
    <property type="term" value="F:RNA binding"/>
    <property type="evidence" value="ECO:0007669"/>
    <property type="project" value="InterPro"/>
</dbReference>
<reference evidence="4" key="1">
    <citation type="submission" date="2023-05" db="EMBL/GenBank/DDBJ databases">
        <authorList>
            <person name="Huff M."/>
        </authorList>
    </citation>
    <scope>NUCLEOTIDE SEQUENCE</scope>
</reference>
<evidence type="ECO:0000256" key="1">
    <source>
        <dbReference type="ARBA" id="ARBA00022603"/>
    </source>
</evidence>
<dbReference type="SUPFAM" id="SSF48371">
    <property type="entry name" value="ARM repeat"/>
    <property type="match status" value="2"/>
</dbReference>
<dbReference type="Proteomes" id="UP000834106">
    <property type="component" value="Chromosome 12"/>
</dbReference>
<keyword evidence="1" id="KW-0489">Methyltransferase</keyword>
<gene>
    <name evidence="4" type="ORF">FPE_LOCUS19890</name>
</gene>
<dbReference type="CDD" id="cd18091">
    <property type="entry name" value="SpoU-like_TRM3-like"/>
    <property type="match status" value="1"/>
</dbReference>
<dbReference type="Pfam" id="PF00588">
    <property type="entry name" value="SpoU_methylase"/>
    <property type="match status" value="1"/>
</dbReference>
<evidence type="ECO:0000256" key="2">
    <source>
        <dbReference type="ARBA" id="ARBA00022679"/>
    </source>
</evidence>
<accession>A0AAD1ZMZ1</accession>
<evidence type="ECO:0000259" key="3">
    <source>
        <dbReference type="Pfam" id="PF00588"/>
    </source>
</evidence>
<dbReference type="GO" id="GO:0016423">
    <property type="term" value="F:tRNA (guanine) methyltransferase activity"/>
    <property type="evidence" value="ECO:0007669"/>
    <property type="project" value="InterPro"/>
</dbReference>
<dbReference type="PANTHER" id="PTHR12029:SF11">
    <property type="entry name" value="METHYLTRANSFERASE TARBP1-RELATED"/>
    <property type="match status" value="1"/>
</dbReference>
<sequence length="1968" mass="222932">MEPIATSLWSSFRRLPPAAVPTTLDCILASTGSSPSSLFSSLLNEFPNLTKEITEGTKKLNSEQTNHIGSYVAALCHLLKKFGSNNNSVQLFIWRILIPLMELIHAYDREILDEAASLFLDVVTDTSSWDVVEAIMVPLLLRSIGLSMGMLQSDEFAIYDWSSSSIVQGFYTQLNTPEPFHSSHDKLTDVNLNNDSIVSQSYNFPLPVSCHILSLLLNAALQSKHTSGSESVEILANGSREKILAGNMLSDLSNMTLQMLSQRTEHRSSAIRFLLPFIFKAFEYNRAFEVSFHGKNHTLTREHLFVKVWKCCKVLFSLGPLERRDAYDILSLYLSFSSLTDGHEDVNGDDREETFDLRDNWEFWVEVKRGLLDKESLVRKQSLYILKTTLNLSGQGQNYSGVPEKVSDDRSSVSHSMSKRGRWADKEAKSLGVGRICNSTESSFTGWQRWEAFVFLYQMLEEYGTHLVEAAWNHQITLLLSPPFSLGNTIISCNGGIHLNQMETVKEICEWLAVLLERGFCHDNPQVRCIIMQSFLALEWSDYGSSINSVPEDFILGPFIKGLNDPVHHKDFGVKGVYSSWAIEAAAKFLSQYTSYMDGRKHIAFLVNLSSVSKNYSFGRTGLMCLAECIASAACGFLKHNDHEAELCFDAYPDKIRVKSGLENSSHYDKADLLDALRFILECCKQHFNHNYRHQVCEKILAAADSVMSSLDIPLEMLFHFISSLPREYTDYGGSLRSKVKKWLLKCDEAELLKCIGGFHKSFVSCHLPVDSLFTYDDDDLAAWGSEARRWTRVLFLVIEDEKHLDPIIACIQDHGNDICKRNNLEWLPVKFLILMSSLVQELQVIKDRTAGYRLTRRMKTETEIPRMVDSPSFVKETIFEKFTKLLFSLLAELFLYTKSSCSIFWSTVVEEDGILPASITGRLGGPSRRRLSSSVGTSVLQAVTSLKTLASVLRWCVQNGRDDASLNFSLTFLWNFCWKVITSSTCKSETEDEISMAAYEAIAYILKDLASVFSLSLDLLMKTGSSSPSDADREPILDIFLSTFIGNINNLVAGGNLARTRRAILMNWKWSCIESLLTMPNFALREGVHVKGGRFYFSDTIIRWIFGDLVESLENAGEVSVLPMLRSVRLTMELFALGRMGSVVSSCEGINTQMMWQLVHSSWILHVSCKKRRVAPIAALLSSVLHYSVFGDEGMHETDNAPGPLRWFVEKILEEGTKSPRTIRLAALHLTGLWLANPITIKFYMKELKLLTLYGSVAFDEDFEAEVAENHDAKNEVSLLSKSLDPELTEEFINTELYARVSVAVMFNKLADMADLVSSTGENTNGLAGIASGKMFLLELLNFVVNDKDLAKELYKKYSAIHRRKVRAWQMICVLSQFVDQENVEKVTSSLHISIYRSNFPSVRQYMETFAIQIYLKFPLLVGQQLVPLLRNYNLRTQALSSYVFIAANIILHSKEEIQSRHLDELLPPIIPLLTSHHHTLRGFTQILVYHVLQKLLPSSDGGSSFTMSLEKRCFEDLKFYLEHNSDCARLRVSMDGYIDAFDPMKSILPAGIFTNRVEELEFECVPATLMDRVTNFLNDTREDLRCSMANDAASIKNDSFRTNDDPKCTEMLNSNEGELLIQLPKDISYDFQRKISFPRHEMQEMASTSFWDNKSSYRSLLDIENEDQLLDNLLLSRSMATDKLRASRQQIILVASLIDRIPNLAGLARTCEVFRAAGLAVADKSILKDKQFQLISVTAEKWVPVVEVPERSLKIFLEKKKKEGFALFGLEQTANSIPLDRCVFPTKTVLVLGREKEGIPVEIIHMLDACVEIPQLGVVRSLNVHISCHGRKIVIVAIYIETLRRTHQHQRRYDHFPRVTHVHNNSYNRKAELLKYTRHLRESNHSAGASSITCMKHPPKVQITHADRTTSKTRSGRTPTYVGNWKFLLPNIFGCMTKDSETKKMTTTTKMKGNFMSKLFATLRKN</sequence>
<dbReference type="Gene3D" id="3.40.1280.10">
    <property type="match status" value="1"/>
</dbReference>
<dbReference type="EMBL" id="OU503047">
    <property type="protein sequence ID" value="CAI9772460.1"/>
    <property type="molecule type" value="Genomic_DNA"/>
</dbReference>
<dbReference type="InterPro" id="IPR029028">
    <property type="entry name" value="Alpha/beta_knot_MTases"/>
</dbReference>
<dbReference type="InterPro" id="IPR016024">
    <property type="entry name" value="ARM-type_fold"/>
</dbReference>
<feature type="domain" description="tRNA/rRNA methyltransferase SpoU type" evidence="3">
    <location>
        <begin position="1693"/>
        <end position="1829"/>
    </location>
</feature>
<dbReference type="PANTHER" id="PTHR12029">
    <property type="entry name" value="RNA METHYLTRANSFERASE"/>
    <property type="match status" value="1"/>
</dbReference>
<keyword evidence="2" id="KW-0808">Transferase</keyword>
<name>A0AAD1ZMZ1_9LAMI</name>
<evidence type="ECO:0000313" key="5">
    <source>
        <dbReference type="Proteomes" id="UP000834106"/>
    </source>
</evidence>
<dbReference type="InterPro" id="IPR001537">
    <property type="entry name" value="SpoU_MeTrfase"/>
</dbReference>
<dbReference type="GO" id="GO:0030488">
    <property type="term" value="P:tRNA methylation"/>
    <property type="evidence" value="ECO:0007669"/>
    <property type="project" value="InterPro"/>
</dbReference>
<proteinExistence type="predicted"/>
<protein>
    <recommendedName>
        <fullName evidence="3">tRNA/rRNA methyltransferase SpoU type domain-containing protein</fullName>
    </recommendedName>
</protein>
<dbReference type="SUPFAM" id="SSF75217">
    <property type="entry name" value="alpha/beta knot"/>
    <property type="match status" value="1"/>
</dbReference>
<keyword evidence="5" id="KW-1185">Reference proteome</keyword>
<dbReference type="InterPro" id="IPR045330">
    <property type="entry name" value="TRM3/TARBP1"/>
</dbReference>
<dbReference type="InterPro" id="IPR044748">
    <property type="entry name" value="Trm3/TARBP1_C"/>
</dbReference>
<organism evidence="4 5">
    <name type="scientific">Fraxinus pennsylvanica</name>
    <dbReference type="NCBI Taxonomy" id="56036"/>
    <lineage>
        <taxon>Eukaryota</taxon>
        <taxon>Viridiplantae</taxon>
        <taxon>Streptophyta</taxon>
        <taxon>Embryophyta</taxon>
        <taxon>Tracheophyta</taxon>
        <taxon>Spermatophyta</taxon>
        <taxon>Magnoliopsida</taxon>
        <taxon>eudicotyledons</taxon>
        <taxon>Gunneridae</taxon>
        <taxon>Pentapetalae</taxon>
        <taxon>asterids</taxon>
        <taxon>lamiids</taxon>
        <taxon>Lamiales</taxon>
        <taxon>Oleaceae</taxon>
        <taxon>Oleeae</taxon>
        <taxon>Fraxinus</taxon>
    </lineage>
</organism>
<dbReference type="InterPro" id="IPR029026">
    <property type="entry name" value="tRNA_m1G_MTases_N"/>
</dbReference>
<evidence type="ECO:0000313" key="4">
    <source>
        <dbReference type="EMBL" id="CAI9772460.1"/>
    </source>
</evidence>